<evidence type="ECO:0000313" key="3">
    <source>
        <dbReference type="Proteomes" id="UP000275048"/>
    </source>
</evidence>
<feature type="transmembrane region" description="Helical" evidence="1">
    <location>
        <begin position="189"/>
        <end position="208"/>
    </location>
</feature>
<dbReference type="OrthoDB" id="3686802at2"/>
<keyword evidence="1" id="KW-0812">Transmembrane</keyword>
<feature type="transmembrane region" description="Helical" evidence="1">
    <location>
        <begin position="158"/>
        <end position="182"/>
    </location>
</feature>
<evidence type="ECO:0000313" key="2">
    <source>
        <dbReference type="EMBL" id="RNB49308.1"/>
    </source>
</evidence>
<protein>
    <submittedName>
        <fullName evidence="2">ABC transporter permease</fullName>
    </submittedName>
</protein>
<dbReference type="AlphaFoldDB" id="A0A3M8ADQ7"/>
<dbReference type="GO" id="GO:0005886">
    <property type="term" value="C:plasma membrane"/>
    <property type="evidence" value="ECO:0007669"/>
    <property type="project" value="UniProtKB-SubCell"/>
</dbReference>
<keyword evidence="1" id="KW-0472">Membrane</keyword>
<comment type="caution">
    <text evidence="2">The sequence shown here is derived from an EMBL/GenBank/DDBJ whole genome shotgun (WGS) entry which is preliminary data.</text>
</comment>
<feature type="transmembrane region" description="Helical" evidence="1">
    <location>
        <begin position="20"/>
        <end position="40"/>
    </location>
</feature>
<gene>
    <name evidence="2" type="ORF">EDM22_09915</name>
</gene>
<sequence>MSGVLPLFRRNLADTWRGLVAWTVGIIAALFLYLPLYPSIAGSGQMQDMIDALPPQLVHTLGYDQISSGPGYTEATFFGLLGFAFVTIAGVGWGTGAIANDEENGQLELTLAHGVVRGQLFAERTAAVLVKLLWLALVSFVVVLALDDPSELGIEADRLLAMVTAFFGLTALSAVAAITVGAVTGRRTWALGAGAGVAVYGYALNALGNQSEDLRWLHDWSPYSWALADHPLTNGWGEQTWLLFALTAVLLLVGWLVFRARDVAV</sequence>
<organism evidence="2 3">
    <name type="scientific">Agromyces tardus</name>
    <dbReference type="NCBI Taxonomy" id="2583849"/>
    <lineage>
        <taxon>Bacteria</taxon>
        <taxon>Bacillati</taxon>
        <taxon>Actinomycetota</taxon>
        <taxon>Actinomycetes</taxon>
        <taxon>Micrococcales</taxon>
        <taxon>Microbacteriaceae</taxon>
        <taxon>Agromyces</taxon>
    </lineage>
</organism>
<feature type="transmembrane region" description="Helical" evidence="1">
    <location>
        <begin position="126"/>
        <end position="146"/>
    </location>
</feature>
<dbReference type="GO" id="GO:0140359">
    <property type="term" value="F:ABC-type transporter activity"/>
    <property type="evidence" value="ECO:0007669"/>
    <property type="project" value="InterPro"/>
</dbReference>
<dbReference type="Proteomes" id="UP000275048">
    <property type="component" value="Unassembled WGS sequence"/>
</dbReference>
<proteinExistence type="predicted"/>
<dbReference type="RefSeq" id="WP_122936893.1">
    <property type="nucleotide sequence ID" value="NZ_JBHSNT010000100.1"/>
</dbReference>
<dbReference type="Pfam" id="PF12679">
    <property type="entry name" value="ABC2_membrane_2"/>
    <property type="match status" value="1"/>
</dbReference>
<feature type="transmembrane region" description="Helical" evidence="1">
    <location>
        <begin position="241"/>
        <end position="258"/>
    </location>
</feature>
<name>A0A3M8ADQ7_9MICO</name>
<evidence type="ECO:0000256" key="1">
    <source>
        <dbReference type="SAM" id="Phobius"/>
    </source>
</evidence>
<keyword evidence="3" id="KW-1185">Reference proteome</keyword>
<dbReference type="EMBL" id="RHHB01000016">
    <property type="protein sequence ID" value="RNB49308.1"/>
    <property type="molecule type" value="Genomic_DNA"/>
</dbReference>
<reference evidence="2 3" key="1">
    <citation type="submission" date="2018-10" db="EMBL/GenBank/DDBJ databases">
        <title>Isolation, diversity and antibacterial activity of antinobacteria from the wheat rhizosphere soil.</title>
        <authorList>
            <person name="Sun T."/>
        </authorList>
    </citation>
    <scope>NUCLEOTIDE SEQUENCE [LARGE SCALE GENOMIC DNA]</scope>
    <source>
        <strain evidence="2 3">SJ-23</strain>
    </source>
</reference>
<keyword evidence="1" id="KW-1133">Transmembrane helix</keyword>
<accession>A0A3M8ADQ7</accession>